<keyword evidence="1 2" id="KW-0378">Hydrolase</keyword>
<dbReference type="PANTHER" id="PTHR28181:SF2">
    <property type="entry name" value="PHOSPHORIC MONOESTER HYDROLASE"/>
    <property type="match status" value="1"/>
</dbReference>
<dbReference type="NCBIfam" id="TIGR01488">
    <property type="entry name" value="HAD-SF-IB"/>
    <property type="match status" value="1"/>
</dbReference>
<keyword evidence="3" id="KW-1185">Reference proteome</keyword>
<organism evidence="2 3">
    <name type="scientific">Sulfobacillus harzensis</name>
    <dbReference type="NCBI Taxonomy" id="2729629"/>
    <lineage>
        <taxon>Bacteria</taxon>
        <taxon>Bacillati</taxon>
        <taxon>Bacillota</taxon>
        <taxon>Clostridia</taxon>
        <taxon>Eubacteriales</taxon>
        <taxon>Clostridiales Family XVII. Incertae Sedis</taxon>
        <taxon>Sulfobacillus</taxon>
    </lineage>
</organism>
<comment type="caution">
    <text evidence="2">The sequence shown here is derived from an EMBL/GenBank/DDBJ whole genome shotgun (WGS) entry which is preliminary data.</text>
</comment>
<accession>A0A7Y0L176</accession>
<dbReference type="EC" id="3.1.3.-" evidence="2"/>
<evidence type="ECO:0000256" key="1">
    <source>
        <dbReference type="ARBA" id="ARBA00022801"/>
    </source>
</evidence>
<dbReference type="NCBIfam" id="TIGR01489">
    <property type="entry name" value="DKMTPPase-SF"/>
    <property type="match status" value="1"/>
</dbReference>
<gene>
    <name evidence="2" type="ORF">HIJ39_03160</name>
</gene>
<reference evidence="2 3" key="1">
    <citation type="submission" date="2020-04" db="EMBL/GenBank/DDBJ databases">
        <authorList>
            <person name="Zhang R."/>
            <person name="Schippers A."/>
        </authorList>
    </citation>
    <scope>NUCLEOTIDE SEQUENCE [LARGE SCALE GENOMIC DNA]</scope>
    <source>
        <strain evidence="2 3">DSM 109850</strain>
    </source>
</reference>
<dbReference type="Gene3D" id="3.90.1470.20">
    <property type="match status" value="1"/>
</dbReference>
<dbReference type="Pfam" id="PF12710">
    <property type="entry name" value="HAD"/>
    <property type="match status" value="1"/>
</dbReference>
<dbReference type="EMBL" id="JABBVZ010000006">
    <property type="protein sequence ID" value="NMP21355.1"/>
    <property type="molecule type" value="Genomic_DNA"/>
</dbReference>
<sequence length="223" mass="24936">MMSVPFVVVSDFDGTITERDLVVALTTRFNPANQTVVDQINARQLHLKEGLEILFQTLPSADRSTYESFLRNEAIFRTGFHRFERLLEDARIPFYIVSNGLDFMLNAVLGENSPHAVRMANQARFDGEVIQIGWQYPCTPPCPGGCGLCKHAVVEELRRRYQAPVVFIGDGVTDFNGALHADTVFARSRLADFLEQAGKPYIPFDSFDDIMTQLFVPVEGGAS</sequence>
<dbReference type="AlphaFoldDB" id="A0A7Y0L176"/>
<protein>
    <submittedName>
        <fullName evidence="2">MtnX-like HAD-IB family phosphatase</fullName>
        <ecNumber evidence="2">3.1.3.-</ecNumber>
    </submittedName>
</protein>
<dbReference type="PANTHER" id="PTHR28181">
    <property type="entry name" value="UPF0655 PROTEIN YCR015C"/>
    <property type="match status" value="1"/>
</dbReference>
<dbReference type="Gene3D" id="3.40.50.1000">
    <property type="entry name" value="HAD superfamily/HAD-like"/>
    <property type="match status" value="1"/>
</dbReference>
<dbReference type="InterPro" id="IPR006384">
    <property type="entry name" value="HAD_hydro_PyrdxlP_Pase-like"/>
</dbReference>
<evidence type="ECO:0000313" key="3">
    <source>
        <dbReference type="Proteomes" id="UP000533476"/>
    </source>
</evidence>
<name>A0A7Y0L176_9FIRM</name>
<dbReference type="Proteomes" id="UP000533476">
    <property type="component" value="Unassembled WGS sequence"/>
</dbReference>
<evidence type="ECO:0000313" key="2">
    <source>
        <dbReference type="EMBL" id="NMP21355.1"/>
    </source>
</evidence>
<dbReference type="InterPro" id="IPR036412">
    <property type="entry name" value="HAD-like_sf"/>
</dbReference>
<dbReference type="InterPro" id="IPR050849">
    <property type="entry name" value="HAD-like_hydrolase_phosphatase"/>
</dbReference>
<dbReference type="GO" id="GO:0016791">
    <property type="term" value="F:phosphatase activity"/>
    <property type="evidence" value="ECO:0007669"/>
    <property type="project" value="InterPro"/>
</dbReference>
<proteinExistence type="predicted"/>
<dbReference type="SUPFAM" id="SSF56784">
    <property type="entry name" value="HAD-like"/>
    <property type="match status" value="1"/>
</dbReference>
<dbReference type="InterPro" id="IPR023214">
    <property type="entry name" value="HAD_sf"/>
</dbReference>